<dbReference type="InterPro" id="IPR037522">
    <property type="entry name" value="HD_GYP_dom"/>
</dbReference>
<feature type="domain" description="HD-GYP" evidence="3">
    <location>
        <begin position="764"/>
        <end position="973"/>
    </location>
</feature>
<dbReference type="AlphaFoldDB" id="A0A840GD68"/>
<dbReference type="SMART" id="SM00065">
    <property type="entry name" value="GAF"/>
    <property type="match status" value="1"/>
</dbReference>
<feature type="transmembrane region" description="Helical" evidence="1">
    <location>
        <begin position="20"/>
        <end position="43"/>
    </location>
</feature>
<gene>
    <name evidence="4" type="ORF">GGD90_002977</name>
</gene>
<dbReference type="Pfam" id="PF01590">
    <property type="entry name" value="GAF"/>
    <property type="match status" value="1"/>
</dbReference>
<dbReference type="CDD" id="cd00077">
    <property type="entry name" value="HDc"/>
    <property type="match status" value="2"/>
</dbReference>
<dbReference type="OrthoDB" id="9774747at2"/>
<proteinExistence type="predicted"/>
<dbReference type="PANTHER" id="PTHR45228:SF5">
    <property type="entry name" value="CYCLIC DI-GMP PHOSPHODIESTERASE VC_1348-RELATED"/>
    <property type="match status" value="1"/>
</dbReference>
<dbReference type="InterPro" id="IPR003660">
    <property type="entry name" value="HAMP_dom"/>
</dbReference>
<dbReference type="GO" id="GO:0008081">
    <property type="term" value="F:phosphoric diester hydrolase activity"/>
    <property type="evidence" value="ECO:0007669"/>
    <property type="project" value="UniProtKB-ARBA"/>
</dbReference>
<dbReference type="GO" id="GO:0007165">
    <property type="term" value="P:signal transduction"/>
    <property type="evidence" value="ECO:0007669"/>
    <property type="project" value="InterPro"/>
</dbReference>
<accession>A0A840GD68</accession>
<name>A0A840GD68_RHOTE</name>
<dbReference type="SUPFAM" id="SSF55781">
    <property type="entry name" value="GAF domain-like"/>
    <property type="match status" value="1"/>
</dbReference>
<dbReference type="Pfam" id="PF13487">
    <property type="entry name" value="HD_5"/>
    <property type="match status" value="1"/>
</dbReference>
<dbReference type="GO" id="GO:0016020">
    <property type="term" value="C:membrane"/>
    <property type="evidence" value="ECO:0007669"/>
    <property type="project" value="InterPro"/>
</dbReference>
<dbReference type="RefSeq" id="WP_153114795.1">
    <property type="nucleotide sequence ID" value="NZ_JACIGE010000012.1"/>
</dbReference>
<dbReference type="EMBL" id="JACIGE010000012">
    <property type="protein sequence ID" value="MBB4248578.1"/>
    <property type="molecule type" value="Genomic_DNA"/>
</dbReference>
<dbReference type="Gene3D" id="3.30.450.20">
    <property type="entry name" value="PAS domain"/>
    <property type="match status" value="2"/>
</dbReference>
<dbReference type="InterPro" id="IPR029016">
    <property type="entry name" value="GAF-like_dom_sf"/>
</dbReference>
<evidence type="ECO:0000256" key="1">
    <source>
        <dbReference type="SAM" id="Phobius"/>
    </source>
</evidence>
<sequence length="988" mass="108297">MSQRALDPPRGVLGLLRRRPFYVHIGAIFVLLILAILLAIGWVTRLETRKMVQQSAEQLFAHVGHEVAQQLRLLRGPIELAVQFGAALQAISSATSLDARLAQIDFLTRALESEPQMSAIYFAYDNGDFFLVRPLRDAAARALFKAPADAAYLVQSVERGGQQRRWLALSRERKTLAVWAPPDAGFDARTRPWYREAMAKGQLIRTAPYVFATDGRCGRSVALRGASGKFVVGADLLADTLSHALARYRATPSSELAVVDSSGSALAFSDPARIISSGADGQTGMAPLEQLSPVMAQLVRSVGRPPAPIAKPQIIEVDGREWSVHVTPLLSELSEASGDFLALATPVDELMADVYATQRFLLFLLLAAIVLSLPIVWLVAKRIADQLNSLGEQAAAIERFDFSTTVPLNTPIHEIYDLGQAIAQMKETIRKFLEVSTALAAERNFATLLGRVLHEVRIAADSDGGVFYLLDEAAGRLQPAAQRWAEQGAAAATLPSGPLLTESGHPLVAAAHNLAGPSRTLIGRPRPPGLDYLDARYGDSEIEMIALPLLGRRGNLVGIVCNFMAPGQPPPSAERMALVQAFAGAAAVAIDQQRLLQAQKTLLRAIVSLLAGAIDAKSPYTGAHCQRVPVLTEMLARAAHESKAAPFSDFSLSEDEWEALYIASWLHDCGKVTTPEYVVDKATKLETIYNRIHEIRMRFEVLKRDHEIATLRAIAGGGDAPALQAELARELQVLDEEFRFVASCNEGGEFMSPDKTERLNSIAARSWQRTLDDRLGVSTEERARLLRTPAAALPVTEKLLADKPEHIVERGPAELMPADNPWGFRLDQPASRYNRGELYNLSIGRGTLSEEERYQINHHIVQTIIMLSQLPFPPHLKNVVELAGGHHEKIDGSGYPKGLRGEEMSVPARIMAIADIFEALTATDRPYKAGKKLSEAIRIMGFMAREQHIDAELFRLFLSSGVYRDYAQKFLQPEFIDEVDIAPYLAPQ</sequence>
<dbReference type="SUPFAM" id="SSF109604">
    <property type="entry name" value="HD-domain/PDEase-like"/>
    <property type="match status" value="2"/>
</dbReference>
<reference evidence="4 5" key="1">
    <citation type="submission" date="2020-08" db="EMBL/GenBank/DDBJ databases">
        <title>Genome sequencing of Purple Non-Sulfur Bacteria from various extreme environments.</title>
        <authorList>
            <person name="Mayer M."/>
        </authorList>
    </citation>
    <scope>NUCLEOTIDE SEQUENCE [LARGE SCALE GENOMIC DNA]</scope>
    <source>
        <strain evidence="4 5">2761</strain>
    </source>
</reference>
<feature type="domain" description="HAMP" evidence="2">
    <location>
        <begin position="381"/>
        <end position="434"/>
    </location>
</feature>
<dbReference type="PANTHER" id="PTHR45228">
    <property type="entry name" value="CYCLIC DI-GMP PHOSPHODIESTERASE TM_0186-RELATED"/>
    <property type="match status" value="1"/>
</dbReference>
<evidence type="ECO:0000313" key="5">
    <source>
        <dbReference type="Proteomes" id="UP000587070"/>
    </source>
</evidence>
<keyword evidence="1" id="KW-0812">Transmembrane</keyword>
<keyword evidence="1" id="KW-1133">Transmembrane helix</keyword>
<evidence type="ECO:0000313" key="4">
    <source>
        <dbReference type="EMBL" id="MBB4248578.1"/>
    </source>
</evidence>
<organism evidence="4 5">
    <name type="scientific">Rhodocyclus tenuis</name>
    <name type="common">Rhodospirillum tenue</name>
    <dbReference type="NCBI Taxonomy" id="1066"/>
    <lineage>
        <taxon>Bacteria</taxon>
        <taxon>Pseudomonadati</taxon>
        <taxon>Pseudomonadota</taxon>
        <taxon>Betaproteobacteria</taxon>
        <taxon>Rhodocyclales</taxon>
        <taxon>Rhodocyclaceae</taxon>
        <taxon>Rhodocyclus</taxon>
    </lineage>
</organism>
<keyword evidence="5" id="KW-1185">Reference proteome</keyword>
<evidence type="ECO:0000259" key="2">
    <source>
        <dbReference type="PROSITE" id="PS50885"/>
    </source>
</evidence>
<comment type="caution">
    <text evidence="4">The sequence shown here is derived from an EMBL/GenBank/DDBJ whole genome shotgun (WGS) entry which is preliminary data.</text>
</comment>
<dbReference type="PROSITE" id="PS51832">
    <property type="entry name" value="HD_GYP"/>
    <property type="match status" value="1"/>
</dbReference>
<dbReference type="InterPro" id="IPR052020">
    <property type="entry name" value="Cyclic_di-GMP/3'3'-cGAMP_PDE"/>
</dbReference>
<dbReference type="PROSITE" id="PS50885">
    <property type="entry name" value="HAMP"/>
    <property type="match status" value="1"/>
</dbReference>
<keyword evidence="1" id="KW-0472">Membrane</keyword>
<dbReference type="SMART" id="SM00471">
    <property type="entry name" value="HDc"/>
    <property type="match status" value="1"/>
</dbReference>
<feature type="transmembrane region" description="Helical" evidence="1">
    <location>
        <begin position="360"/>
        <end position="380"/>
    </location>
</feature>
<dbReference type="Gene3D" id="6.10.340.10">
    <property type="match status" value="1"/>
</dbReference>
<dbReference type="Proteomes" id="UP000587070">
    <property type="component" value="Unassembled WGS sequence"/>
</dbReference>
<dbReference type="InterPro" id="IPR003018">
    <property type="entry name" value="GAF"/>
</dbReference>
<protein>
    <submittedName>
        <fullName evidence="4">HD-GYP domain-containing protein (C-di-GMP phosphodiesterase class II)/HAMP domain-containing protein</fullName>
    </submittedName>
</protein>
<evidence type="ECO:0000259" key="3">
    <source>
        <dbReference type="PROSITE" id="PS51832"/>
    </source>
</evidence>
<dbReference type="Gene3D" id="1.10.3210.10">
    <property type="entry name" value="Hypothetical protein af1432"/>
    <property type="match status" value="2"/>
</dbReference>
<dbReference type="Gene3D" id="3.30.450.40">
    <property type="match status" value="1"/>
</dbReference>
<dbReference type="InterPro" id="IPR003607">
    <property type="entry name" value="HD/PDEase_dom"/>
</dbReference>